<proteinExistence type="predicted"/>
<accession>A0A6A5WM54</accession>
<dbReference type="EMBL" id="ML977575">
    <property type="protein sequence ID" value="KAF2002933.1"/>
    <property type="molecule type" value="Genomic_DNA"/>
</dbReference>
<reference evidence="1" key="1">
    <citation type="journal article" date="2020" name="Stud. Mycol.">
        <title>101 Dothideomycetes genomes: a test case for predicting lifestyles and emergence of pathogens.</title>
        <authorList>
            <person name="Haridas S."/>
            <person name="Albert R."/>
            <person name="Binder M."/>
            <person name="Bloem J."/>
            <person name="Labutti K."/>
            <person name="Salamov A."/>
            <person name="Andreopoulos B."/>
            <person name="Baker S."/>
            <person name="Barry K."/>
            <person name="Bills G."/>
            <person name="Bluhm B."/>
            <person name="Cannon C."/>
            <person name="Castanera R."/>
            <person name="Culley D."/>
            <person name="Daum C."/>
            <person name="Ezra D."/>
            <person name="Gonzalez J."/>
            <person name="Henrissat B."/>
            <person name="Kuo A."/>
            <person name="Liang C."/>
            <person name="Lipzen A."/>
            <person name="Lutzoni F."/>
            <person name="Magnuson J."/>
            <person name="Mondo S."/>
            <person name="Nolan M."/>
            <person name="Ohm R."/>
            <person name="Pangilinan J."/>
            <person name="Park H.-J."/>
            <person name="Ramirez L."/>
            <person name="Alfaro M."/>
            <person name="Sun H."/>
            <person name="Tritt A."/>
            <person name="Yoshinaga Y."/>
            <person name="Zwiers L.-H."/>
            <person name="Turgeon B."/>
            <person name="Goodwin S."/>
            <person name="Spatafora J."/>
            <person name="Crous P."/>
            <person name="Grigoriev I."/>
        </authorList>
    </citation>
    <scope>NUCLEOTIDE SEQUENCE</scope>
    <source>
        <strain evidence="1">CBS 123094</strain>
    </source>
</reference>
<name>A0A6A5WM54_9PLEO</name>
<evidence type="ECO:0000313" key="1">
    <source>
        <dbReference type="EMBL" id="KAF2002933.1"/>
    </source>
</evidence>
<dbReference type="Proteomes" id="UP000799779">
    <property type="component" value="Unassembled WGS sequence"/>
</dbReference>
<gene>
    <name evidence="1" type="ORF">P154DRAFT_520684</name>
</gene>
<protein>
    <submittedName>
        <fullName evidence="1">Uncharacterized protein</fullName>
    </submittedName>
</protein>
<keyword evidence="2" id="KW-1185">Reference proteome</keyword>
<evidence type="ECO:0000313" key="2">
    <source>
        <dbReference type="Proteomes" id="UP000799779"/>
    </source>
</evidence>
<sequence>MPSSGARRLCPLCNGENTALCALPPIGPPLLALSSPVRLTPRSSLLAPLPLPHCPAQTVLSECHILQHPAASVEDTMCFSTRSQCINSSIGPGTGLWQGCPSAGCQLNTC</sequence>
<dbReference type="AlphaFoldDB" id="A0A6A5WM54"/>
<organism evidence="1 2">
    <name type="scientific">Amniculicola lignicola CBS 123094</name>
    <dbReference type="NCBI Taxonomy" id="1392246"/>
    <lineage>
        <taxon>Eukaryota</taxon>
        <taxon>Fungi</taxon>
        <taxon>Dikarya</taxon>
        <taxon>Ascomycota</taxon>
        <taxon>Pezizomycotina</taxon>
        <taxon>Dothideomycetes</taxon>
        <taxon>Pleosporomycetidae</taxon>
        <taxon>Pleosporales</taxon>
        <taxon>Amniculicolaceae</taxon>
        <taxon>Amniculicola</taxon>
    </lineage>
</organism>